<protein>
    <submittedName>
        <fullName evidence="1">Phage portal protein (Minor capsid protein)</fullName>
    </submittedName>
</protein>
<dbReference type="GO" id="GO:0005198">
    <property type="term" value="F:structural molecule activity"/>
    <property type="evidence" value="ECO:0007669"/>
    <property type="project" value="InterPro"/>
</dbReference>
<dbReference type="Pfam" id="PF05136">
    <property type="entry name" value="Phage_portal_2"/>
    <property type="match status" value="1"/>
</dbReference>
<gene>
    <name evidence="1" type="ORF">NCTC9075_00085</name>
</gene>
<name>A0A377AL79_ECOLX</name>
<evidence type="ECO:0000313" key="1">
    <source>
        <dbReference type="EMBL" id="STL19009.1"/>
    </source>
</evidence>
<dbReference type="InterPro" id="IPR006429">
    <property type="entry name" value="Phage_lambda_portal"/>
</dbReference>
<evidence type="ECO:0000313" key="2">
    <source>
        <dbReference type="Proteomes" id="UP000254181"/>
    </source>
</evidence>
<dbReference type="AlphaFoldDB" id="A0A377AL79"/>
<accession>A0A377AL79</accession>
<proteinExistence type="predicted"/>
<dbReference type="GO" id="GO:0019068">
    <property type="term" value="P:virion assembly"/>
    <property type="evidence" value="ECO:0007669"/>
    <property type="project" value="InterPro"/>
</dbReference>
<organism evidence="1 2">
    <name type="scientific">Escherichia coli</name>
    <dbReference type="NCBI Taxonomy" id="562"/>
    <lineage>
        <taxon>Bacteria</taxon>
        <taxon>Pseudomonadati</taxon>
        <taxon>Pseudomonadota</taxon>
        <taxon>Gammaproteobacteria</taxon>
        <taxon>Enterobacterales</taxon>
        <taxon>Enterobacteriaceae</taxon>
        <taxon>Escherichia</taxon>
    </lineage>
</organism>
<dbReference type="EMBL" id="UGEM01000002">
    <property type="protein sequence ID" value="STL19009.1"/>
    <property type="molecule type" value="Genomic_DNA"/>
</dbReference>
<dbReference type="Proteomes" id="UP000254181">
    <property type="component" value="Unassembled WGS sequence"/>
</dbReference>
<sequence>MNILDRVIAPFSPQRALNRALARKRLEALEGINNLGYSRHGASTHKKSLRGWFSKAGSPDDDIVKNIDKLRERSRDLFMGNPLSVGAIKTIRTNVVGSGLKLNANIDADFLGMTQEEARAWEKHVEREFRLWADSPNCDASRMCTFGQLQSLVQISALTSGDILLRYQLLSVRVLYMICASI</sequence>
<reference evidence="1 2" key="1">
    <citation type="submission" date="2018-06" db="EMBL/GenBank/DDBJ databases">
        <authorList>
            <consortium name="Pathogen Informatics"/>
            <person name="Doyle S."/>
        </authorList>
    </citation>
    <scope>NUCLEOTIDE SEQUENCE [LARGE SCALE GENOMIC DNA]</scope>
    <source>
        <strain evidence="1 2">NCTC9075</strain>
    </source>
</reference>